<feature type="region of interest" description="Disordered" evidence="1">
    <location>
        <begin position="222"/>
        <end position="259"/>
    </location>
</feature>
<name>A0A560F1N3_9PROT</name>
<dbReference type="Proteomes" id="UP000319859">
    <property type="component" value="Unassembled WGS sequence"/>
</dbReference>
<comment type="caution">
    <text evidence="2">The sequence shown here is derived from an EMBL/GenBank/DDBJ whole genome shotgun (WGS) entry which is preliminary data.</text>
</comment>
<proteinExistence type="predicted"/>
<dbReference type="OrthoDB" id="10006672at2"/>
<dbReference type="AlphaFoldDB" id="A0A560F1N3"/>
<reference evidence="2 3" key="1">
    <citation type="submission" date="2019-06" db="EMBL/GenBank/DDBJ databases">
        <title>Genomic Encyclopedia of Type Strains, Phase IV (KMG-V): Genome sequencing to study the core and pangenomes of soil and plant-associated prokaryotes.</title>
        <authorList>
            <person name="Whitman W."/>
        </authorList>
    </citation>
    <scope>NUCLEOTIDE SEQUENCE [LARGE SCALE GENOMIC DNA]</scope>
    <source>
        <strain evidence="2 3">BR 11880</strain>
    </source>
</reference>
<organism evidence="2 3">
    <name type="scientific">Nitrospirillum amazonense</name>
    <dbReference type="NCBI Taxonomy" id="28077"/>
    <lineage>
        <taxon>Bacteria</taxon>
        <taxon>Pseudomonadati</taxon>
        <taxon>Pseudomonadota</taxon>
        <taxon>Alphaproteobacteria</taxon>
        <taxon>Rhodospirillales</taxon>
        <taxon>Azospirillaceae</taxon>
        <taxon>Nitrospirillum</taxon>
    </lineage>
</organism>
<evidence type="ECO:0000313" key="3">
    <source>
        <dbReference type="Proteomes" id="UP000319859"/>
    </source>
</evidence>
<evidence type="ECO:0000256" key="1">
    <source>
        <dbReference type="SAM" id="MobiDB-lite"/>
    </source>
</evidence>
<evidence type="ECO:0000313" key="2">
    <source>
        <dbReference type="EMBL" id="TWB15532.1"/>
    </source>
</evidence>
<accession>A0A560F1N3</accession>
<dbReference type="EMBL" id="VITN01000014">
    <property type="protein sequence ID" value="TWB15532.1"/>
    <property type="molecule type" value="Genomic_DNA"/>
</dbReference>
<dbReference type="RefSeq" id="WP_145751723.1">
    <property type="nucleotide sequence ID" value="NZ_VITN01000014.1"/>
</dbReference>
<gene>
    <name evidence="2" type="ORF">FBZ89_114126</name>
</gene>
<sequence>MARKKTDKAALRKQRTAQLVRLHRLCVLIEKNWDGFRIFKLEIETFDAEKMSCLVLAMSNLLELCLDAMASPEYSPSEGENKSLADFMDGTEIMTQPLISFCNLYKSKYLLYTKKDESVRTYAINFLKFVNQFQEWVRSAETYSPYLKVLASSGKVEREVVANMSVVRSGLDVIAVRVTNAFHTPATVFSKDELLKWSDEAEWLVHMFACGVAYKLRQMPETSDAPAEVPPPPTAEPVAQLNEPAAKSSGAPEQAVVLH</sequence>
<protein>
    <submittedName>
        <fullName evidence="2">Uncharacterized protein</fullName>
    </submittedName>
</protein>